<gene>
    <name evidence="1" type="ORF">JRO89_XS08G0226100</name>
</gene>
<comment type="caution">
    <text evidence="1">The sequence shown here is derived from an EMBL/GenBank/DDBJ whole genome shotgun (WGS) entry which is preliminary data.</text>
</comment>
<organism evidence="1 2">
    <name type="scientific">Xanthoceras sorbifolium</name>
    <dbReference type="NCBI Taxonomy" id="99658"/>
    <lineage>
        <taxon>Eukaryota</taxon>
        <taxon>Viridiplantae</taxon>
        <taxon>Streptophyta</taxon>
        <taxon>Embryophyta</taxon>
        <taxon>Tracheophyta</taxon>
        <taxon>Spermatophyta</taxon>
        <taxon>Magnoliopsida</taxon>
        <taxon>eudicotyledons</taxon>
        <taxon>Gunneridae</taxon>
        <taxon>Pentapetalae</taxon>
        <taxon>rosids</taxon>
        <taxon>malvids</taxon>
        <taxon>Sapindales</taxon>
        <taxon>Sapindaceae</taxon>
        <taxon>Xanthoceroideae</taxon>
        <taxon>Xanthoceras</taxon>
    </lineage>
</organism>
<reference evidence="1 2" key="1">
    <citation type="submission" date="2021-02" db="EMBL/GenBank/DDBJ databases">
        <title>Plant Genome Project.</title>
        <authorList>
            <person name="Zhang R.-G."/>
        </authorList>
    </citation>
    <scope>NUCLEOTIDE SEQUENCE [LARGE SCALE GENOMIC DNA]</scope>
    <source>
        <tissue evidence="1">Leaves</tissue>
    </source>
</reference>
<dbReference type="EMBL" id="JAFEMO010000008">
    <property type="protein sequence ID" value="KAH7566742.1"/>
    <property type="molecule type" value="Genomic_DNA"/>
</dbReference>
<dbReference type="Proteomes" id="UP000827721">
    <property type="component" value="Unassembled WGS sequence"/>
</dbReference>
<sequence>MKDGGRACVLDENFGPRHVCKKLSLIQVILKDNEDDVEMQYDGLVRRIRLQPTFEGHLEVMVASGQRLVSLGKKNFLAVAAYYGTTSDPETNASSNTSDSSVVCRSVNQTERVTSQTPPLSLLSYVLGTVRVAADEEELKDGDQVVKVARDNIKEVQARMKWVYDLK</sequence>
<proteinExistence type="predicted"/>
<name>A0ABQ8HR30_9ROSI</name>
<protein>
    <submittedName>
        <fullName evidence="1">Uncharacterized protein</fullName>
    </submittedName>
</protein>
<evidence type="ECO:0000313" key="1">
    <source>
        <dbReference type="EMBL" id="KAH7566742.1"/>
    </source>
</evidence>
<accession>A0ABQ8HR30</accession>
<keyword evidence="2" id="KW-1185">Reference proteome</keyword>
<evidence type="ECO:0000313" key="2">
    <source>
        <dbReference type="Proteomes" id="UP000827721"/>
    </source>
</evidence>